<dbReference type="AlphaFoldDB" id="A0A4Q1R076"/>
<evidence type="ECO:0000256" key="1">
    <source>
        <dbReference type="ARBA" id="ARBA00022679"/>
    </source>
</evidence>
<comment type="caution">
    <text evidence="4">The sequence shown here is derived from an EMBL/GenBank/DDBJ whole genome shotgun (WGS) entry which is preliminary data.</text>
</comment>
<name>A0A4Q1R076_9ACTN</name>
<dbReference type="GO" id="GO:0052645">
    <property type="term" value="P:F420-0 metabolic process"/>
    <property type="evidence" value="ECO:0007669"/>
    <property type="project" value="UniProtKB-UniRule"/>
</dbReference>
<dbReference type="PANTHER" id="PTHR43007">
    <property type="entry name" value="2-PHOSPHO-L-LACTATE TRANSFERASE"/>
    <property type="match status" value="1"/>
</dbReference>
<comment type="function">
    <text evidence="3">Catalyzes the transfer of the phosphoenolpyruvate moiety from enoylpyruvoyl-2-diphospho-5'-guanosine (EPPG) to 7,8-didemethyl-8-hydroxy-5-deazariboflavin (FO) with the formation of dehydro coenzyme F420-0 and GMP.</text>
</comment>
<reference evidence="4 5" key="1">
    <citation type="submission" date="2019-01" db="EMBL/GenBank/DDBJ databases">
        <title>Draft genome sequences of the type strain Streptomyces sioyaensis DSM 40032 and its novel strain, TM32, a thermotolerant antibiotics-producing actinobacterium.</title>
        <authorList>
            <person name="Nakaew N."/>
            <person name="Lumyong S."/>
            <person name="Sloan W.T."/>
            <person name="Sungthong R."/>
        </authorList>
    </citation>
    <scope>NUCLEOTIDE SEQUENCE [LARGE SCALE GENOMIC DNA]</scope>
    <source>
        <strain evidence="4 5">DSM 40032</strain>
    </source>
</reference>
<dbReference type="SUPFAM" id="SSF142338">
    <property type="entry name" value="CofD-like"/>
    <property type="match status" value="1"/>
</dbReference>
<gene>
    <name evidence="3" type="primary">fbiA</name>
    <name evidence="4" type="ORF">EST54_23135</name>
</gene>
<dbReference type="UniPathway" id="UPA00071"/>
<dbReference type="GO" id="GO:0000287">
    <property type="term" value="F:magnesium ion binding"/>
    <property type="evidence" value="ECO:0007669"/>
    <property type="project" value="InterPro"/>
</dbReference>
<evidence type="ECO:0000313" key="4">
    <source>
        <dbReference type="EMBL" id="RXS64179.1"/>
    </source>
</evidence>
<comment type="subunit">
    <text evidence="3">Homodimer.</text>
</comment>
<comment type="caution">
    <text evidence="3">Lacks conserved residue(s) required for the propagation of feature annotation.</text>
</comment>
<dbReference type="Gene3D" id="1.10.8.240">
    <property type="entry name" value="CofD-like domain"/>
    <property type="match status" value="1"/>
</dbReference>
<evidence type="ECO:0000313" key="5">
    <source>
        <dbReference type="Proteomes" id="UP000289482"/>
    </source>
</evidence>
<sequence>MRIVVLAGGIGGARFLRGLKAAAPDADITVIGNTGDDIHLFGLKVCPDLDTVMYTLGGGINEEQGWGRSDETFKVKEELAAYGVGPEWFGLGDRDFATHIVRTQMLSAGYPLSAVTEALCARWKPGVRLLPMSDDRVETHVAVTEPDSGSAAGAGERKAIHFQEYWVRLRASVPAHAVVPVGADQAKPAPGVLEAIAEADVVLFPPSNPVVSIGTILAVPGIREAIADAGVPVVGLSPIVGDAPVRGMADKVLAAVGVESSAAAVARHYGSGLLDGWLVDSSDEGAVAEVEAAGIRCRAVPLMMTDTDATAAMVREALALAEEVRA</sequence>
<dbReference type="InterPro" id="IPR010115">
    <property type="entry name" value="FbiA/CofD"/>
</dbReference>
<comment type="cofactor">
    <cofactor evidence="3">
        <name>Mg(2+)</name>
        <dbReference type="ChEBI" id="CHEBI:18420"/>
    </cofactor>
</comment>
<dbReference type="RefSeq" id="WP_129249648.1">
    <property type="nucleotide sequence ID" value="NZ_JABZEL010000009.1"/>
</dbReference>
<dbReference type="Pfam" id="PF01933">
    <property type="entry name" value="CofD"/>
    <property type="match status" value="1"/>
</dbReference>
<evidence type="ECO:0000256" key="2">
    <source>
        <dbReference type="ARBA" id="ARBA00022842"/>
    </source>
</evidence>
<keyword evidence="5" id="KW-1185">Reference proteome</keyword>
<dbReference type="PANTHER" id="PTHR43007:SF1">
    <property type="entry name" value="2-PHOSPHO-L-LACTATE TRANSFERASE"/>
    <property type="match status" value="1"/>
</dbReference>
<proteinExistence type="inferred from homology"/>
<organism evidence="4 5">
    <name type="scientific">Streptomyces sioyaensis</name>
    <dbReference type="NCBI Taxonomy" id="67364"/>
    <lineage>
        <taxon>Bacteria</taxon>
        <taxon>Bacillati</taxon>
        <taxon>Actinomycetota</taxon>
        <taxon>Actinomycetes</taxon>
        <taxon>Kitasatosporales</taxon>
        <taxon>Streptomycetaceae</taxon>
        <taxon>Streptomyces</taxon>
    </lineage>
</organism>
<feature type="binding site" evidence="3">
    <location>
        <position position="50"/>
    </location>
    <ligand>
        <name>7,8-didemethyl-8-hydroxy-5-deazariboflavin</name>
        <dbReference type="ChEBI" id="CHEBI:59904"/>
    </ligand>
</feature>
<comment type="similarity">
    <text evidence="3">Belongs to the CofD family.</text>
</comment>
<protein>
    <recommendedName>
        <fullName evidence="3">Phosphoenolpyruvate transferase</fullName>
        <ecNumber evidence="3">2.7.8.28</ecNumber>
    </recommendedName>
    <alternativeName>
        <fullName evidence="3">EPPG:FO PEP transferase</fullName>
    </alternativeName>
</protein>
<accession>A0A4Q1R076</accession>
<dbReference type="GO" id="GO:0043743">
    <property type="term" value="F:LPPG:FO 2-phospho-L-lactate transferase activity"/>
    <property type="evidence" value="ECO:0007669"/>
    <property type="project" value="UniProtKB-EC"/>
</dbReference>
<dbReference type="GeneID" id="95780809"/>
<dbReference type="CDD" id="cd07186">
    <property type="entry name" value="CofD_like"/>
    <property type="match status" value="1"/>
</dbReference>
<dbReference type="EMBL" id="SDIF01000076">
    <property type="protein sequence ID" value="RXS64179.1"/>
    <property type="molecule type" value="Genomic_DNA"/>
</dbReference>
<dbReference type="Gene3D" id="3.40.50.10680">
    <property type="entry name" value="CofD-like domains"/>
    <property type="match status" value="1"/>
</dbReference>
<keyword evidence="2 3" id="KW-0460">Magnesium</keyword>
<comment type="catalytic activity">
    <reaction evidence="3">
        <text>enolpyruvoyl-2-diphospho-5'-guanosine + 7,8-didemethyl-8-hydroxy-5-deazariboflavin = dehydro coenzyme F420-0 + GMP + H(+)</text>
        <dbReference type="Rhea" id="RHEA:27510"/>
        <dbReference type="ChEBI" id="CHEBI:15378"/>
        <dbReference type="ChEBI" id="CHEBI:58115"/>
        <dbReference type="ChEBI" id="CHEBI:59904"/>
        <dbReference type="ChEBI" id="CHEBI:143701"/>
        <dbReference type="ChEBI" id="CHEBI:143705"/>
        <dbReference type="EC" id="2.7.8.28"/>
    </reaction>
</comment>
<keyword evidence="1 3" id="KW-0808">Transferase</keyword>
<dbReference type="FunFam" id="3.40.50.10680:FF:000001">
    <property type="entry name" value="2-phospho-L-lactate transferase"/>
    <property type="match status" value="1"/>
</dbReference>
<dbReference type="Proteomes" id="UP000289482">
    <property type="component" value="Unassembled WGS sequence"/>
</dbReference>
<comment type="pathway">
    <text evidence="3">Cofactor biosynthesis; coenzyme F420 biosynthesis.</text>
</comment>
<dbReference type="EC" id="2.7.8.28" evidence="3"/>
<evidence type="ECO:0000256" key="3">
    <source>
        <dbReference type="HAMAP-Rule" id="MF_01257"/>
    </source>
</evidence>
<dbReference type="InterPro" id="IPR038136">
    <property type="entry name" value="CofD-like_dom_sf"/>
</dbReference>
<dbReference type="FunFam" id="1.10.8.240:FF:000001">
    <property type="entry name" value="2-phospho-L-lactate transferase"/>
    <property type="match status" value="1"/>
</dbReference>
<dbReference type="NCBIfam" id="TIGR01819">
    <property type="entry name" value="F420_cofD"/>
    <property type="match status" value="1"/>
</dbReference>
<dbReference type="HAMAP" id="MF_01257">
    <property type="entry name" value="CofD"/>
    <property type="match status" value="1"/>
</dbReference>
<dbReference type="InterPro" id="IPR002882">
    <property type="entry name" value="CofD"/>
</dbReference>